<dbReference type="InterPro" id="IPR015168">
    <property type="entry name" value="SsuA/THI5"/>
</dbReference>
<dbReference type="InterPro" id="IPR003594">
    <property type="entry name" value="HATPase_dom"/>
</dbReference>
<dbReference type="Pfam" id="PF09084">
    <property type="entry name" value="NMT1"/>
    <property type="match status" value="1"/>
</dbReference>
<evidence type="ECO:0000256" key="15">
    <source>
        <dbReference type="SAM" id="Coils"/>
    </source>
</evidence>
<evidence type="ECO:0000313" key="18">
    <source>
        <dbReference type="Proteomes" id="UP000015520"/>
    </source>
</evidence>
<evidence type="ECO:0000256" key="11">
    <source>
        <dbReference type="ARBA" id="ARBA00022977"/>
    </source>
</evidence>
<dbReference type="SUPFAM" id="SSF55874">
    <property type="entry name" value="ATPase domain of HSP90 chaperone/DNA topoisomerase II/histidine kinase"/>
    <property type="match status" value="1"/>
</dbReference>
<dbReference type="InterPro" id="IPR005467">
    <property type="entry name" value="His_kinase_dom"/>
</dbReference>
<keyword evidence="18" id="KW-1185">Reference proteome</keyword>
<dbReference type="PANTHER" id="PTHR31528:SF1">
    <property type="entry name" value="4-AMINO-5-HYDROXYMETHYL-2-METHYLPYRIMIDINE PHOSPHATE SYNTHASE THI11-RELATED"/>
    <property type="match status" value="1"/>
</dbReference>
<dbReference type="Gene3D" id="3.40.190.10">
    <property type="entry name" value="Periplasmic binding protein-like II"/>
    <property type="match status" value="4"/>
</dbReference>
<feature type="coiled-coil region" evidence="15">
    <location>
        <begin position="583"/>
        <end position="610"/>
    </location>
</feature>
<dbReference type="SUPFAM" id="SSF53850">
    <property type="entry name" value="Periplasmic binding protein-like II"/>
    <property type="match status" value="2"/>
</dbReference>
<evidence type="ECO:0000256" key="5">
    <source>
        <dbReference type="ARBA" id="ARBA00011738"/>
    </source>
</evidence>
<gene>
    <name evidence="17" type="ORF">M947_02395</name>
</gene>
<dbReference type="SMART" id="SM00062">
    <property type="entry name" value="PBPb"/>
    <property type="match status" value="1"/>
</dbReference>
<comment type="catalytic activity">
    <reaction evidence="14">
        <text>N(6)-(pyridoxal phosphate)-L-lysyl-[4-amino-5-hydroxymethyl-2-methylpyrimidine phosphate synthase] + L-histidyl-[4-amino-5-hydroxymethyl-2-methylpyrimidine phosphate synthase] + 2 Fe(3+) + 4 H2O = L-lysyl-[4-amino-5-hydroxymethyl-2-methylpyrimidine phosphate synthase] + (2S)-2-amino-5-hydroxy-4-oxopentanoyl-[4-amino-5-hydroxymethyl-2-methylpyrimidine phosphate synthase] + 4-amino-2-methyl-5-(phosphooxymethyl)pyrimidine + 3-oxopropanoate + 2 Fe(2+) + 2 H(+)</text>
        <dbReference type="Rhea" id="RHEA:65756"/>
        <dbReference type="Rhea" id="RHEA-COMP:16892"/>
        <dbReference type="Rhea" id="RHEA-COMP:16893"/>
        <dbReference type="Rhea" id="RHEA-COMP:16894"/>
        <dbReference type="Rhea" id="RHEA-COMP:16895"/>
        <dbReference type="ChEBI" id="CHEBI:15377"/>
        <dbReference type="ChEBI" id="CHEBI:15378"/>
        <dbReference type="ChEBI" id="CHEBI:29033"/>
        <dbReference type="ChEBI" id="CHEBI:29034"/>
        <dbReference type="ChEBI" id="CHEBI:29969"/>
        <dbReference type="ChEBI" id="CHEBI:29979"/>
        <dbReference type="ChEBI" id="CHEBI:33190"/>
        <dbReference type="ChEBI" id="CHEBI:58354"/>
        <dbReference type="ChEBI" id="CHEBI:143915"/>
        <dbReference type="ChEBI" id="CHEBI:157692"/>
    </reaction>
    <physiologicalReaction direction="left-to-right" evidence="14">
        <dbReference type="Rhea" id="RHEA:65757"/>
    </physiologicalReaction>
</comment>
<dbReference type="EMBL" id="AUPZ01000003">
    <property type="protein sequence ID" value="EQB40203.1"/>
    <property type="molecule type" value="Genomic_DNA"/>
</dbReference>
<dbReference type="GO" id="GO:0000155">
    <property type="term" value="F:phosphorelay sensor kinase activity"/>
    <property type="evidence" value="ECO:0007669"/>
    <property type="project" value="InterPro"/>
</dbReference>
<keyword evidence="9" id="KW-0479">Metal-binding</keyword>
<dbReference type="InterPro" id="IPR027939">
    <property type="entry name" value="NMT1/THI5"/>
</dbReference>
<evidence type="ECO:0000256" key="7">
    <source>
        <dbReference type="ARBA" id="ARBA00022553"/>
    </source>
</evidence>
<dbReference type="SUPFAM" id="SSF47384">
    <property type="entry name" value="Homodimeric domain of signal transducing histidine kinase"/>
    <property type="match status" value="1"/>
</dbReference>
<keyword evidence="11" id="KW-0784">Thiamine biosynthesis</keyword>
<keyword evidence="10" id="KW-0663">Pyridoxal phosphate</keyword>
<dbReference type="AlphaFoldDB" id="T0L327"/>
<comment type="subunit">
    <text evidence="5">Homodimer.</text>
</comment>
<dbReference type="Gene3D" id="3.30.565.10">
    <property type="entry name" value="Histidine kinase-like ATPase, C-terminal domain"/>
    <property type="match status" value="1"/>
</dbReference>
<evidence type="ECO:0000256" key="4">
    <source>
        <dbReference type="ARBA" id="ARBA00009406"/>
    </source>
</evidence>
<dbReference type="CDD" id="cd00082">
    <property type="entry name" value="HisKA"/>
    <property type="match status" value="1"/>
</dbReference>
<dbReference type="InterPro" id="IPR036097">
    <property type="entry name" value="HisK_dim/P_sf"/>
</dbReference>
<evidence type="ECO:0000313" key="17">
    <source>
        <dbReference type="EMBL" id="EQB40203.1"/>
    </source>
</evidence>
<evidence type="ECO:0000256" key="9">
    <source>
        <dbReference type="ARBA" id="ARBA00022723"/>
    </source>
</evidence>
<keyword evidence="12" id="KW-0408">Iron</keyword>
<evidence type="ECO:0000259" key="16">
    <source>
        <dbReference type="PROSITE" id="PS50109"/>
    </source>
</evidence>
<name>T0L327_9BACT</name>
<dbReference type="EC" id="2.7.13.3" evidence="6"/>
<dbReference type="PANTHER" id="PTHR31528">
    <property type="entry name" value="4-AMINO-5-HYDROXYMETHYL-2-METHYLPYRIMIDINE PHOSPHATE SYNTHASE THI11-RELATED"/>
    <property type="match status" value="1"/>
</dbReference>
<accession>T0L327</accession>
<keyword evidence="15" id="KW-0175">Coiled coil</keyword>
<comment type="catalytic activity">
    <reaction evidence="1">
        <text>ATP + protein L-histidine = ADP + protein N-phospho-L-histidine.</text>
        <dbReference type="EC" id="2.7.13.3"/>
    </reaction>
</comment>
<comment type="function">
    <text evidence="2">Responsible for the formation of the pyrimidine heterocycle in the thiamine biosynthesis pathway. Catalyzes the formation of hydroxymethylpyrimidine phosphate (HMP-P) from histidine and pyridoxal phosphate (PLP). The protein uses PLP and the active site histidine to form HMP-P, generating an inactive enzyme. The enzyme can only undergo a single turnover, which suggests it is a suicide enzyme.</text>
</comment>
<dbReference type="SMART" id="SM00387">
    <property type="entry name" value="HATPase_c"/>
    <property type="match status" value="1"/>
</dbReference>
<dbReference type="Gene3D" id="1.10.287.130">
    <property type="match status" value="1"/>
</dbReference>
<dbReference type="GO" id="GO:0046872">
    <property type="term" value="F:metal ion binding"/>
    <property type="evidence" value="ECO:0007669"/>
    <property type="project" value="UniProtKB-KW"/>
</dbReference>
<comment type="caution">
    <text evidence="17">The sequence shown here is derived from an EMBL/GenBank/DDBJ whole genome shotgun (WGS) entry which is preliminary data.</text>
</comment>
<evidence type="ECO:0000256" key="8">
    <source>
        <dbReference type="ARBA" id="ARBA00022679"/>
    </source>
</evidence>
<evidence type="ECO:0000256" key="2">
    <source>
        <dbReference type="ARBA" id="ARBA00003469"/>
    </source>
</evidence>
<evidence type="ECO:0000256" key="14">
    <source>
        <dbReference type="ARBA" id="ARBA00048179"/>
    </source>
</evidence>
<sequence>MKTMKIPLILLVFFSTFLFASAKEKVSLQLMWVDQFQFAGYYMAKEKGFYEEAGLEVEIKKFAKETNTVEEVMSSRATYGVGRSSLIRTRSEGEKVVLLSAIFQSSPFVLITKDITKIKSIKDFRGKKIMLTKDASDAASIRAMIMSSGVKESELEILSHSFNFDDLLDGKVDLYAGYTTNETFILQEKNIPYRVFSPKDEGFDFYSDILFTSQKELEKHPQRVERFRDASLRGWRYAFENIEESIELIHEKYNPANKSLEALRYEAKELKKLAFEDNTKFGEIKEERVHRILDIYKILGFAKDKIDMDEFIFSKSSNVLSAKEYAYLRDKKEIRLCMIPSFLPYSTIKDGEIEGIGAGILDIISQSVPINFRLIKTNSWQETLSLAREGKCDFLPIAEDTKSRREYLDFTTSYFKDSIAIVTNDKKNYILDIRSVSDKEFSVTEGYSFVETIREKYPELKLHIVSTRKEGFMGVQKGKYYGHIDAMMAAAYYMQNNSKLNLKISGQLEDDIKISFGVKKDDEILLSIFQKIANELEPKDIQRVLNEWVSINYTTSSDYGYLKNVLLIVFGLTLIFGYRHYILKKKNKQLQILQNQLVRLNKSLETKVADAVNDVLKKDAYLLHQSRLAQMGEMLSMIAHQWKQPLSSISSMQIAIRMAIELERFDLSDEKQREEFLEFVHQKLDKIAANTQNLSQTISNFSDFYKPNKKAEIRKLDKVVMKACSLIEDNMDASNISISMSLHSDSVVKLHENEFMQVILNLLNNAKDQLIEKAIKDAQIKIKSYDEKGDVILEISDNALGIDKSIIDNVFDPYFSTKLEKNGTGLGLYMSKQIIEEYHDGSISVKNGRDGAIFTIKLEIEDNDAK</sequence>
<evidence type="ECO:0000256" key="12">
    <source>
        <dbReference type="ARBA" id="ARBA00023004"/>
    </source>
</evidence>
<evidence type="ECO:0000256" key="6">
    <source>
        <dbReference type="ARBA" id="ARBA00012438"/>
    </source>
</evidence>
<protein>
    <recommendedName>
        <fullName evidence="6">histidine kinase</fullName>
        <ecNumber evidence="6">2.7.13.3</ecNumber>
    </recommendedName>
    <alternativeName>
        <fullName evidence="13">Thiamine pyrimidine synthase</fullName>
    </alternativeName>
</protein>
<dbReference type="PRINTS" id="PR00344">
    <property type="entry name" value="BCTRLSENSOR"/>
</dbReference>
<dbReference type="eggNOG" id="COG0834">
    <property type="taxonomic scope" value="Bacteria"/>
</dbReference>
<dbReference type="PATRIC" id="fig|1172190.3.peg.468"/>
<dbReference type="STRING" id="1172190.M947_02395"/>
<dbReference type="InterPro" id="IPR001638">
    <property type="entry name" value="Solute-binding_3/MltF_N"/>
</dbReference>
<dbReference type="eggNOG" id="COG4191">
    <property type="taxonomic scope" value="Bacteria"/>
</dbReference>
<reference evidence="17 18" key="1">
    <citation type="submission" date="2013-07" db="EMBL/GenBank/DDBJ databases">
        <title>Sulfurimonas hongkongensis AST-10 Genome Sequencing.</title>
        <authorList>
            <person name="Cai L."/>
            <person name="Zhang T."/>
        </authorList>
    </citation>
    <scope>NUCLEOTIDE SEQUENCE [LARGE SCALE GENOMIC DNA]</scope>
    <source>
        <strain evidence="17 18">AST-10</strain>
    </source>
</reference>
<dbReference type="PROSITE" id="PS50109">
    <property type="entry name" value="HIS_KIN"/>
    <property type="match status" value="1"/>
</dbReference>
<dbReference type="InterPro" id="IPR003661">
    <property type="entry name" value="HisK_dim/P_dom"/>
</dbReference>
<organism evidence="17 18">
    <name type="scientific">Sulfurimonas hongkongensis</name>
    <dbReference type="NCBI Taxonomy" id="1172190"/>
    <lineage>
        <taxon>Bacteria</taxon>
        <taxon>Pseudomonadati</taxon>
        <taxon>Campylobacterota</taxon>
        <taxon>Epsilonproteobacteria</taxon>
        <taxon>Campylobacterales</taxon>
        <taxon>Sulfurimonadaceae</taxon>
        <taxon>Sulfurimonas</taxon>
    </lineage>
</organism>
<dbReference type="InterPro" id="IPR004358">
    <property type="entry name" value="Sig_transdc_His_kin-like_C"/>
</dbReference>
<dbReference type="InterPro" id="IPR036890">
    <property type="entry name" value="HATPase_C_sf"/>
</dbReference>
<dbReference type="Proteomes" id="UP000015520">
    <property type="component" value="Unassembled WGS sequence"/>
</dbReference>
<feature type="domain" description="Histidine kinase" evidence="16">
    <location>
        <begin position="637"/>
        <end position="862"/>
    </location>
</feature>
<dbReference type="GO" id="GO:0009228">
    <property type="term" value="P:thiamine biosynthetic process"/>
    <property type="evidence" value="ECO:0007669"/>
    <property type="project" value="UniProtKB-KW"/>
</dbReference>
<comment type="similarity">
    <text evidence="4">Belongs to the NMT1/THI5 family.</text>
</comment>
<dbReference type="Pfam" id="PF02518">
    <property type="entry name" value="HATPase_c"/>
    <property type="match status" value="1"/>
</dbReference>
<evidence type="ECO:0000256" key="10">
    <source>
        <dbReference type="ARBA" id="ARBA00022898"/>
    </source>
</evidence>
<keyword evidence="8" id="KW-0808">Transferase</keyword>
<dbReference type="CDD" id="cd13708">
    <property type="entry name" value="PBP2_BvgS_like_1"/>
    <property type="match status" value="1"/>
</dbReference>
<evidence type="ECO:0000256" key="13">
    <source>
        <dbReference type="ARBA" id="ARBA00033171"/>
    </source>
</evidence>
<keyword evidence="7" id="KW-0597">Phosphoprotein</keyword>
<comment type="pathway">
    <text evidence="3">Cofactor biosynthesis; thiamine diphosphate biosynthesis.</text>
</comment>
<evidence type="ECO:0000256" key="1">
    <source>
        <dbReference type="ARBA" id="ARBA00000085"/>
    </source>
</evidence>
<dbReference type="Pfam" id="PF00497">
    <property type="entry name" value="SBP_bac_3"/>
    <property type="match status" value="1"/>
</dbReference>
<evidence type="ECO:0000256" key="3">
    <source>
        <dbReference type="ARBA" id="ARBA00004948"/>
    </source>
</evidence>
<proteinExistence type="inferred from homology"/>
<dbReference type="eggNOG" id="COG0715">
    <property type="taxonomic scope" value="Bacteria"/>
</dbReference>